<dbReference type="Gene3D" id="3.40.50.1820">
    <property type="entry name" value="alpha/beta hydrolase"/>
    <property type="match status" value="1"/>
</dbReference>
<keyword evidence="1" id="KW-0378">Hydrolase</keyword>
<protein>
    <submittedName>
        <fullName evidence="1">Hydrolase or acyltransferase (Alpha beta hydrolase superfamily)</fullName>
    </submittedName>
</protein>
<organism evidence="1 2">
    <name type="scientific">Fusarium agapanthi</name>
    <dbReference type="NCBI Taxonomy" id="1803897"/>
    <lineage>
        <taxon>Eukaryota</taxon>
        <taxon>Fungi</taxon>
        <taxon>Dikarya</taxon>
        <taxon>Ascomycota</taxon>
        <taxon>Pezizomycotina</taxon>
        <taxon>Sordariomycetes</taxon>
        <taxon>Hypocreomycetidae</taxon>
        <taxon>Hypocreales</taxon>
        <taxon>Nectriaceae</taxon>
        <taxon>Fusarium</taxon>
        <taxon>Fusarium fujikuroi species complex</taxon>
    </lineage>
</organism>
<dbReference type="OrthoDB" id="249703at2759"/>
<dbReference type="EMBL" id="LUFC02000659">
    <property type="protein sequence ID" value="KAF4495302.1"/>
    <property type="molecule type" value="Genomic_DNA"/>
</dbReference>
<dbReference type="InterPro" id="IPR029058">
    <property type="entry name" value="AB_hydrolase_fold"/>
</dbReference>
<gene>
    <name evidence="1" type="ORF">FAGAP_8566</name>
</gene>
<accession>A0A9P5B5F7</accession>
<proteinExistence type="predicted"/>
<keyword evidence="2" id="KW-1185">Reference proteome</keyword>
<reference evidence="1" key="1">
    <citation type="submission" date="2020-01" db="EMBL/GenBank/DDBJ databases">
        <title>Identification and distribution of gene clusters putatively required for synthesis of sphingolipid metabolism inhibitors in phylogenetically diverse species of the filamentous fungus Fusarium.</title>
        <authorList>
            <person name="Kim H.-S."/>
            <person name="Busman M."/>
            <person name="Brown D.W."/>
            <person name="Divon H."/>
            <person name="Uhlig S."/>
            <person name="Proctor R.H."/>
        </authorList>
    </citation>
    <scope>NUCLEOTIDE SEQUENCE</scope>
    <source>
        <strain evidence="1">NRRL 31653</strain>
    </source>
</reference>
<comment type="caution">
    <text evidence="1">The sequence shown here is derived from an EMBL/GenBank/DDBJ whole genome shotgun (WGS) entry which is preliminary data.</text>
</comment>
<sequence>MQVPKALINTAVFIGAISAAAVLDTKIPRMDLTKRACNEEQFRQCTRNYPTGTGGGPIGRHIGNYTLLEKSQGFTLKGIADKIKAPVFVGDGQNDMLFPGQAKELTKQLGSRATYHLFFETALEAGLHCQVGGYVSMSQVSLDWLDDVFANQTMQN</sequence>
<name>A0A9P5B5F7_9HYPO</name>
<dbReference type="GO" id="GO:0016787">
    <property type="term" value="F:hydrolase activity"/>
    <property type="evidence" value="ECO:0007669"/>
    <property type="project" value="UniProtKB-KW"/>
</dbReference>
<evidence type="ECO:0000313" key="1">
    <source>
        <dbReference type="EMBL" id="KAF4495302.1"/>
    </source>
</evidence>
<keyword evidence="1" id="KW-0012">Acyltransferase</keyword>
<dbReference type="GO" id="GO:0016746">
    <property type="term" value="F:acyltransferase activity"/>
    <property type="evidence" value="ECO:0007669"/>
    <property type="project" value="UniProtKB-KW"/>
</dbReference>
<dbReference type="Proteomes" id="UP000737391">
    <property type="component" value="Unassembled WGS sequence"/>
</dbReference>
<dbReference type="AlphaFoldDB" id="A0A9P5B5F7"/>
<keyword evidence="1" id="KW-0808">Transferase</keyword>
<evidence type="ECO:0000313" key="2">
    <source>
        <dbReference type="Proteomes" id="UP000737391"/>
    </source>
</evidence>